<keyword evidence="9 11" id="KW-0456">Lyase</keyword>
<organism evidence="13 14">
    <name type="scientific">Pedobacter gandavensis</name>
    <dbReference type="NCBI Taxonomy" id="2679963"/>
    <lineage>
        <taxon>Bacteria</taxon>
        <taxon>Pseudomonadati</taxon>
        <taxon>Bacteroidota</taxon>
        <taxon>Sphingobacteriia</taxon>
        <taxon>Sphingobacteriales</taxon>
        <taxon>Sphingobacteriaceae</taxon>
        <taxon>Pedobacter</taxon>
    </lineage>
</organism>
<dbReference type="Pfam" id="PF00291">
    <property type="entry name" value="PALP"/>
    <property type="match status" value="1"/>
</dbReference>
<gene>
    <name evidence="11 13" type="primary">trpB</name>
    <name evidence="13" type="ORF">GM920_09320</name>
</gene>
<dbReference type="InterPro" id="IPR023026">
    <property type="entry name" value="Trp_synth_beta/beta-like"/>
</dbReference>
<keyword evidence="6 11" id="KW-0822">Tryptophan biosynthesis</keyword>
<evidence type="ECO:0000256" key="6">
    <source>
        <dbReference type="ARBA" id="ARBA00022822"/>
    </source>
</evidence>
<comment type="pathway">
    <text evidence="2 11">Amino-acid biosynthesis; L-tryptophan biosynthesis; L-tryptophan from chorismate: step 5/5.</text>
</comment>
<evidence type="ECO:0000256" key="2">
    <source>
        <dbReference type="ARBA" id="ARBA00004733"/>
    </source>
</evidence>
<dbReference type="Proteomes" id="UP000636110">
    <property type="component" value="Unassembled WGS sequence"/>
</dbReference>
<sequence length="394" mass="43219">MMNYFVNEKGYFGDFGGAYIPEMLYPNVEELRTKYLEIIADEGFQKEFHQLLKDYVGRPSPLYLAKRLSQKYGANIFLKREDLNHTGAHKINNTIGQILVAERLGKKRIIAETGAGQHGVATATVCALRGLECVVYMGEIDIQRQAPNVARMKMLGAKVVSATSGSKTLKDATNEAMRDWINNPIDTHYIIGSVVGPHPYPDMVATFQSIISEETKKQLIEQTVNDQPDYVLACVGGGSNAMGMFYHFINDEKVKLIAIEAAGKGVDSGHSAATTALGKEGVLHGSRSILMQTEDGQVIEPYSISAGLDYPGVGPQHAHLFKTLRAQYVSVTDDEALQAGLLLTQLEGIIPAIESAHALAYLEKMKFTGNENVVICLSGRGDKDMDTYMKYFGL</sequence>
<evidence type="ECO:0000256" key="11">
    <source>
        <dbReference type="HAMAP-Rule" id="MF_00133"/>
    </source>
</evidence>
<dbReference type="PANTHER" id="PTHR48077">
    <property type="entry name" value="TRYPTOPHAN SYNTHASE-RELATED"/>
    <property type="match status" value="1"/>
</dbReference>
<comment type="subunit">
    <text evidence="4 11">Tetramer of two alpha and two beta chains.</text>
</comment>
<feature type="modified residue" description="N6-(pyridoxal phosphate)lysine" evidence="11">
    <location>
        <position position="90"/>
    </location>
</feature>
<evidence type="ECO:0000256" key="3">
    <source>
        <dbReference type="ARBA" id="ARBA00009982"/>
    </source>
</evidence>
<evidence type="ECO:0000256" key="4">
    <source>
        <dbReference type="ARBA" id="ARBA00011270"/>
    </source>
</evidence>
<dbReference type="PROSITE" id="PS00168">
    <property type="entry name" value="TRP_SYNTHASE_BETA"/>
    <property type="match status" value="1"/>
</dbReference>
<evidence type="ECO:0000256" key="7">
    <source>
        <dbReference type="ARBA" id="ARBA00022898"/>
    </source>
</evidence>
<reference evidence="13 14" key="1">
    <citation type="submission" date="2019-11" db="EMBL/GenBank/DDBJ databases">
        <title>Description of Pedobacter sp. LMG 31462T.</title>
        <authorList>
            <person name="Carlier A."/>
            <person name="Qi S."/>
            <person name="Vandamme P."/>
        </authorList>
    </citation>
    <scope>NUCLEOTIDE SEQUENCE [LARGE SCALE GENOMIC DNA]</scope>
    <source>
        <strain evidence="13 14">LMG 31462</strain>
    </source>
</reference>
<dbReference type="CDD" id="cd06446">
    <property type="entry name" value="Trp-synth_B"/>
    <property type="match status" value="1"/>
</dbReference>
<keyword evidence="5 11" id="KW-0028">Amino-acid biosynthesis</keyword>
<evidence type="ECO:0000256" key="8">
    <source>
        <dbReference type="ARBA" id="ARBA00023141"/>
    </source>
</evidence>
<comment type="cofactor">
    <cofactor evidence="1 11">
        <name>pyridoxal 5'-phosphate</name>
        <dbReference type="ChEBI" id="CHEBI:597326"/>
    </cofactor>
</comment>
<dbReference type="NCBIfam" id="TIGR00263">
    <property type="entry name" value="trpB"/>
    <property type="match status" value="1"/>
</dbReference>
<accession>A0ABR6EV94</accession>
<proteinExistence type="inferred from homology"/>
<dbReference type="Gene3D" id="3.40.50.1100">
    <property type="match status" value="2"/>
</dbReference>
<dbReference type="InterPro" id="IPR001926">
    <property type="entry name" value="TrpB-like_PALP"/>
</dbReference>
<evidence type="ECO:0000313" key="13">
    <source>
        <dbReference type="EMBL" id="MBB2149111.1"/>
    </source>
</evidence>
<dbReference type="PANTHER" id="PTHR48077:SF3">
    <property type="entry name" value="TRYPTOPHAN SYNTHASE"/>
    <property type="match status" value="1"/>
</dbReference>
<comment type="function">
    <text evidence="11">The beta subunit is responsible for the synthesis of L-tryptophan from indole and L-serine.</text>
</comment>
<evidence type="ECO:0000256" key="10">
    <source>
        <dbReference type="ARBA" id="ARBA00049047"/>
    </source>
</evidence>
<keyword evidence="8 11" id="KW-0057">Aromatic amino acid biosynthesis</keyword>
<evidence type="ECO:0000256" key="9">
    <source>
        <dbReference type="ARBA" id="ARBA00023239"/>
    </source>
</evidence>
<comment type="caution">
    <text evidence="13">The sequence shown here is derived from an EMBL/GenBank/DDBJ whole genome shotgun (WGS) entry which is preliminary data.</text>
</comment>
<evidence type="ECO:0000313" key="14">
    <source>
        <dbReference type="Proteomes" id="UP000636110"/>
    </source>
</evidence>
<dbReference type="GO" id="GO:0004834">
    <property type="term" value="F:tryptophan synthase activity"/>
    <property type="evidence" value="ECO:0007669"/>
    <property type="project" value="UniProtKB-EC"/>
</dbReference>
<evidence type="ECO:0000256" key="1">
    <source>
        <dbReference type="ARBA" id="ARBA00001933"/>
    </source>
</evidence>
<evidence type="ECO:0000259" key="12">
    <source>
        <dbReference type="Pfam" id="PF00291"/>
    </source>
</evidence>
<dbReference type="HAMAP" id="MF_00133">
    <property type="entry name" value="Trp_synth_beta"/>
    <property type="match status" value="1"/>
</dbReference>
<protein>
    <recommendedName>
        <fullName evidence="11">Tryptophan synthase beta chain</fullName>
        <ecNumber evidence="11">4.2.1.20</ecNumber>
    </recommendedName>
</protein>
<comment type="similarity">
    <text evidence="3 11">Belongs to the TrpB family.</text>
</comment>
<keyword evidence="7 11" id="KW-0663">Pyridoxal phosphate</keyword>
<dbReference type="PIRSF" id="PIRSF001413">
    <property type="entry name" value="Trp_syn_beta"/>
    <property type="match status" value="1"/>
</dbReference>
<evidence type="ECO:0000256" key="5">
    <source>
        <dbReference type="ARBA" id="ARBA00022605"/>
    </source>
</evidence>
<comment type="catalytic activity">
    <reaction evidence="10 11">
        <text>(1S,2R)-1-C-(indol-3-yl)glycerol 3-phosphate + L-serine = D-glyceraldehyde 3-phosphate + L-tryptophan + H2O</text>
        <dbReference type="Rhea" id="RHEA:10532"/>
        <dbReference type="ChEBI" id="CHEBI:15377"/>
        <dbReference type="ChEBI" id="CHEBI:33384"/>
        <dbReference type="ChEBI" id="CHEBI:57912"/>
        <dbReference type="ChEBI" id="CHEBI:58866"/>
        <dbReference type="ChEBI" id="CHEBI:59776"/>
        <dbReference type="EC" id="4.2.1.20"/>
    </reaction>
</comment>
<name>A0ABR6EV94_9SPHI</name>
<dbReference type="SUPFAM" id="SSF53686">
    <property type="entry name" value="Tryptophan synthase beta subunit-like PLP-dependent enzymes"/>
    <property type="match status" value="1"/>
</dbReference>
<dbReference type="EC" id="4.2.1.20" evidence="11"/>
<feature type="domain" description="Tryptophan synthase beta chain-like PALP" evidence="12">
    <location>
        <begin position="57"/>
        <end position="379"/>
    </location>
</feature>
<dbReference type="EMBL" id="WNXC01000002">
    <property type="protein sequence ID" value="MBB2149111.1"/>
    <property type="molecule type" value="Genomic_DNA"/>
</dbReference>
<keyword evidence="14" id="KW-1185">Reference proteome</keyword>
<dbReference type="InterPro" id="IPR006653">
    <property type="entry name" value="Trp_synth_b_CS"/>
</dbReference>
<dbReference type="InterPro" id="IPR036052">
    <property type="entry name" value="TrpB-like_PALP_sf"/>
</dbReference>
<dbReference type="InterPro" id="IPR006654">
    <property type="entry name" value="Trp_synth_beta"/>
</dbReference>